<reference evidence="2" key="1">
    <citation type="journal article" date="2020" name="Int. J. Syst. Evol. Microbiol.">
        <title>Capnocytophaga felis sp. nov. isolated from the feline oral cavity.</title>
        <authorList>
            <person name="Suzuki M."/>
            <person name="Umeda K."/>
            <person name="Kimura M."/>
            <person name="Imaoka K."/>
            <person name="Morikawa S."/>
            <person name="Maeda K."/>
        </authorList>
    </citation>
    <scope>NUCLEOTIDE SEQUENCE [LARGE SCALE GENOMIC DNA]</scope>
    <source>
        <strain evidence="2">KC07070</strain>
    </source>
</reference>
<dbReference type="Proteomes" id="UP000398217">
    <property type="component" value="Unassembled WGS sequence"/>
</dbReference>
<dbReference type="EMBL" id="BLBC01000014">
    <property type="protein sequence ID" value="GET46740.1"/>
    <property type="molecule type" value="Genomic_DNA"/>
</dbReference>
<dbReference type="Gene3D" id="2.60.40.10">
    <property type="entry name" value="Immunoglobulins"/>
    <property type="match status" value="1"/>
</dbReference>
<gene>
    <name evidence="1" type="ORF">RCZ01_20420</name>
</gene>
<evidence type="ECO:0000313" key="2">
    <source>
        <dbReference type="Proteomes" id="UP000398217"/>
    </source>
</evidence>
<evidence type="ECO:0000313" key="1">
    <source>
        <dbReference type="EMBL" id="GET46740.1"/>
    </source>
</evidence>
<sequence>MKRIILLTLFLFFYGNIISQNLNPSSENIIYVKQGAKGTNDGSSWENAYPDLAYVLHWADQHKNRWENKPLQIWIAKGKYHPRYTIAGDGSNNKNRENTFKMVKNVKLYGGFAGNETNIEQRLWLSNQTVLSGDFNNNDNTSGAGASLKFFNNDENAFRVVYAQGDVGNAVLDGFNIVGGHNSRNSDKIEGYGAGIYINGASLELKNLKINRNKADYGAGVAVFSSSPKIGNIWIDKNKGITGAAMYLSGISSGVTIHNSLITDNYGAEAGALRCFNTVNFVNVTIANNHANRHKIGGAVSNRNKVTINFYNSIIYGNTSSGGESSDVTNLSPSISGFQEGQNKVFYYNSYVKEIGNYDSRGRYVSGFGVVGDNEQKNVKGSIKSDLSPLGSNFDLKPQADNQAVNGGDNSYFLPEYGDEDLVGERRIIGANIDLGAFESECIAPIITTQPNAIVRACTGKTITINIAGESVTKYQWQVDKNDNNGFVNLNNDATYSGVTSNNLTVKTSNEINNYKYQVIVEGNCGHKETSNIVSLQIFETTPPAAEKQQTFCNSAKVSDLKAVGENLKWYDASNNVLENTTDLQSGKYFVTQTQNDCESEKVEVSVTVNQTSMPTVERQQTFCNSAKVSDLKATGDGLKWYNTSGMELSLTTDLQSGEYFVTQTQNGCESEKLEVTVTVNKTPMPTADNQQTFCNSAKVSNLKATGENLKWYDASNNVLENTTDLQSGEYFVTQTQNGCESEKLEVKVTVNKTPIPTVERQQTFCNSAKVSDLEATGNDLKWYDASGMELSSTTDLQSGEYFVTQTQNNCESEKLKVAVTVNKTPMPTANTQQTFCNNAKVSDLKASGENLKWYNALGDLLNLTTVLQSGKYFVTQTQNGCESEKLKVAVTVNKTNPPTADNQQTFCNNAKVSDLKATGKDLKWYDTSDNLLNDTTILQSGEYFVTQTLNNCESEKLEVTVTVNKTNPPTVERQQTFCNNAKVSDLEATGKNLKWYNASNIVLEGTTDLQSGEYFVTQTQNDCESEKVEISVIIENVNITGESDVIIGNTITLKANKKMGIWSISNSSLATISPNDNEVIITGILQGSVLVTYELPNGCKSSHNVNILRNPLQCTRLVNPYNHSRLVPVNTELQWEMVEGADGYRISVGTSAGGSEIVENQIINGQNNTSYQFANDLPAGRTIYVRITPFNRWGDAMECSEESFTTIAKDRHFKQGFSPNGDGINDVWEIEAIEQYPNNRVSIFNRWGDMVFYVEGYNNKDRAFRGQANKLTKLGAGKLPEGTYFFIIEIDGKHPYTKLNGSLELRR</sequence>
<dbReference type="Pfam" id="PF13585">
    <property type="entry name" value="CHU_C"/>
    <property type="match status" value="1"/>
</dbReference>
<comment type="caution">
    <text evidence="1">The sequence shown here is derived from an EMBL/GenBank/DDBJ whole genome shotgun (WGS) entry which is preliminary data.</text>
</comment>
<dbReference type="RefSeq" id="WP_155285367.1">
    <property type="nucleotide sequence ID" value="NZ_BLBC01000014.1"/>
</dbReference>
<accession>A0A5M4BBC9</accession>
<proteinExistence type="predicted"/>
<dbReference type="SUPFAM" id="SSF51126">
    <property type="entry name" value="Pectin lyase-like"/>
    <property type="match status" value="1"/>
</dbReference>
<dbReference type="NCBIfam" id="TIGR04131">
    <property type="entry name" value="Bac_Flav_CTERM"/>
    <property type="match status" value="1"/>
</dbReference>
<protein>
    <recommendedName>
        <fullName evidence="3">Ig-like domain-containing protein</fullName>
    </recommendedName>
</protein>
<keyword evidence="2" id="KW-1185">Reference proteome</keyword>
<name>A0A5M4BBC9_9FLAO</name>
<organism evidence="1 2">
    <name type="scientific">Capnocytophaga felis</name>
    <dbReference type="NCBI Taxonomy" id="2267611"/>
    <lineage>
        <taxon>Bacteria</taxon>
        <taxon>Pseudomonadati</taxon>
        <taxon>Bacteroidota</taxon>
        <taxon>Flavobacteriia</taxon>
        <taxon>Flavobacteriales</taxon>
        <taxon>Flavobacteriaceae</taxon>
        <taxon>Capnocytophaga</taxon>
    </lineage>
</organism>
<dbReference type="InterPro" id="IPR026341">
    <property type="entry name" value="T9SS_type_B"/>
</dbReference>
<dbReference type="InterPro" id="IPR011050">
    <property type="entry name" value="Pectin_lyase_fold/virulence"/>
</dbReference>
<dbReference type="OrthoDB" id="9805017at2"/>
<dbReference type="InterPro" id="IPR013783">
    <property type="entry name" value="Ig-like_fold"/>
</dbReference>
<evidence type="ECO:0008006" key="3">
    <source>
        <dbReference type="Google" id="ProtNLM"/>
    </source>
</evidence>